<organism evidence="2 3">
    <name type="scientific">Pestalotiopsis fici (strain W106-1 / CGMCC3.15140)</name>
    <dbReference type="NCBI Taxonomy" id="1229662"/>
    <lineage>
        <taxon>Eukaryota</taxon>
        <taxon>Fungi</taxon>
        <taxon>Dikarya</taxon>
        <taxon>Ascomycota</taxon>
        <taxon>Pezizomycotina</taxon>
        <taxon>Sordariomycetes</taxon>
        <taxon>Xylariomycetidae</taxon>
        <taxon>Amphisphaeriales</taxon>
        <taxon>Sporocadaceae</taxon>
        <taxon>Pestalotiopsis</taxon>
    </lineage>
</organism>
<feature type="region of interest" description="Disordered" evidence="1">
    <location>
        <begin position="220"/>
        <end position="278"/>
    </location>
</feature>
<reference evidence="3" key="1">
    <citation type="journal article" date="2015" name="BMC Genomics">
        <title>Genomic and transcriptomic analysis of the endophytic fungus Pestalotiopsis fici reveals its lifestyle and high potential for synthesis of natural products.</title>
        <authorList>
            <person name="Wang X."/>
            <person name="Zhang X."/>
            <person name="Liu L."/>
            <person name="Xiang M."/>
            <person name="Wang W."/>
            <person name="Sun X."/>
            <person name="Che Y."/>
            <person name="Guo L."/>
            <person name="Liu G."/>
            <person name="Guo L."/>
            <person name="Wang C."/>
            <person name="Yin W.B."/>
            <person name="Stadler M."/>
            <person name="Zhang X."/>
            <person name="Liu X."/>
        </authorList>
    </citation>
    <scope>NUCLEOTIDE SEQUENCE [LARGE SCALE GENOMIC DNA]</scope>
    <source>
        <strain evidence="3">W106-1 / CGMCC3.15140</strain>
    </source>
</reference>
<protein>
    <submittedName>
        <fullName evidence="2">Uncharacterized protein</fullName>
    </submittedName>
</protein>
<feature type="region of interest" description="Disordered" evidence="1">
    <location>
        <begin position="162"/>
        <end position="197"/>
    </location>
</feature>
<dbReference type="Proteomes" id="UP000030651">
    <property type="component" value="Unassembled WGS sequence"/>
</dbReference>
<feature type="compositionally biased region" description="Basic and acidic residues" evidence="1">
    <location>
        <begin position="38"/>
        <end position="53"/>
    </location>
</feature>
<dbReference type="HOGENOM" id="CLU_508156_0_0_1"/>
<dbReference type="KEGG" id="pfy:PFICI_04491"/>
<dbReference type="RefSeq" id="XP_007831263.1">
    <property type="nucleotide sequence ID" value="XM_007833072.1"/>
</dbReference>
<name>W3X986_PESFW</name>
<feature type="compositionally biased region" description="Polar residues" evidence="1">
    <location>
        <begin position="354"/>
        <end position="367"/>
    </location>
</feature>
<feature type="compositionally biased region" description="Low complexity" evidence="1">
    <location>
        <begin position="242"/>
        <end position="253"/>
    </location>
</feature>
<evidence type="ECO:0000313" key="3">
    <source>
        <dbReference type="Proteomes" id="UP000030651"/>
    </source>
</evidence>
<feature type="compositionally biased region" description="Polar residues" evidence="1">
    <location>
        <begin position="178"/>
        <end position="188"/>
    </location>
</feature>
<dbReference type="GeneID" id="19269504"/>
<evidence type="ECO:0000256" key="1">
    <source>
        <dbReference type="SAM" id="MobiDB-lite"/>
    </source>
</evidence>
<feature type="region of interest" description="Disordered" evidence="1">
    <location>
        <begin position="300"/>
        <end position="394"/>
    </location>
</feature>
<dbReference type="OMA" id="RAPWHRK"/>
<sequence length="536" mass="59357">MESWIREEPTYDGIASRLPSFFTDTPGQTPPPITSSYPHRDPRATSISKRESFKTGIDPPRPAREGCEWVWFPGGYWAERERVDTPTPESSTKTGFRWRKRSTRNNSSGQTEKSGNGSIISPRAIPQASSPIDYINRSDLSLTRPPLLSPYLTEASHVFSLQQPSHKARNSYEESRINDNQWPSSRASTLARHTATNSPISATHESAILADSAESATAASTASTSSAPNKLKKRPTFLPYISTKPMKSFMSTKSKSKEHKSKQPSPKEAEESTPAASSALAQLETANQGPLSRVAALLHDKDDANSQQNGNMPRPRKLFGRAPWQRKLSRESNDSVSSSIREMIRGHTPDPSPASDQTTTNSATSRGGNDEQFPGNEATRIKTPPLYHSKNGRPPRSFFMDISAPVTPHVLPKKPVLSVPGTRTQMNSPRSQSESRPRQREWWEVPNAVPRWEDVGPRDFEFDMPEHLPTSPMCPANKKHKSGGTGVCVYHGRRKISEPLSIGQNAVEIKDRTPRGSGGASQYQQILEVLMETTTR</sequence>
<dbReference type="InParanoid" id="W3X986"/>
<feature type="region of interest" description="Disordered" evidence="1">
    <location>
        <begin position="15"/>
        <end position="66"/>
    </location>
</feature>
<accession>W3X986</accession>
<feature type="region of interest" description="Disordered" evidence="1">
    <location>
        <begin position="412"/>
        <end position="441"/>
    </location>
</feature>
<evidence type="ECO:0000313" key="2">
    <source>
        <dbReference type="EMBL" id="ETS82615.1"/>
    </source>
</evidence>
<gene>
    <name evidence="2" type="ORF">PFICI_04491</name>
</gene>
<proteinExistence type="predicted"/>
<dbReference type="EMBL" id="KI912111">
    <property type="protein sequence ID" value="ETS82615.1"/>
    <property type="molecule type" value="Genomic_DNA"/>
</dbReference>
<feature type="compositionally biased region" description="Polar residues" evidence="1">
    <location>
        <begin position="104"/>
        <end position="119"/>
    </location>
</feature>
<keyword evidence="3" id="KW-1185">Reference proteome</keyword>
<dbReference type="eggNOG" id="ENOG502SG9Y">
    <property type="taxonomic scope" value="Eukaryota"/>
</dbReference>
<dbReference type="OrthoDB" id="3648773at2759"/>
<dbReference type="AlphaFoldDB" id="W3X986"/>
<feature type="region of interest" description="Disordered" evidence="1">
    <location>
        <begin position="80"/>
        <end position="127"/>
    </location>
</feature>